<sequence>MNLFAAIEDTLRPSPDAELLTTTDGVGYSRGEILARVAQIANALHGLGAQPGDRITVQVHKSVECLCLYLACLQAGLVYHPLNPAYQQGEVDYFLRNAEPFAIVCDPDKLPMVQALSDDCSIAHIFTMDEAGMGTLADAADAMPDSFATVERAGDDLACLLYSSGTTGVPKGIMLTHDNLLSNARTLVEAWGFSAQDRLFHCLPIFHVHGLFVALGCILLTGGSMRWAAGFSPEAAKAHLPECTTMMGVPTYYTRLLADPQFGREHCSNIRLFTSGSAPLLVETFNEFEQRTGHRILERYGMTETGMNTSNPLEGERKPGTVGPPLPGVEVRVVDDAGEPVPAGKVGNLQVRGENVFRGYWRMPEKTREDFREGSWFDTGDQAMLGPDGYVSIVGRSKDMVITGGLNVYPKEVEDVINGFEGVKESAIIGVLHPDFGEAVVAVVVAQSGQAPDPAAIIDYAKAQLANFKVPKHVELVDALPRNTMGKVQKKALREELAKLFV</sequence>
<dbReference type="Proteomes" id="UP000608154">
    <property type="component" value="Unassembled WGS sequence"/>
</dbReference>
<dbReference type="SUPFAM" id="SSF56801">
    <property type="entry name" value="Acetyl-CoA synthetase-like"/>
    <property type="match status" value="1"/>
</dbReference>
<dbReference type="Gene3D" id="3.30.300.30">
    <property type="match status" value="1"/>
</dbReference>
<name>A0A916TVL7_9SPHN</name>
<feature type="domain" description="AMP-dependent synthetase/ligase" evidence="3">
    <location>
        <begin position="10"/>
        <end position="361"/>
    </location>
</feature>
<reference evidence="5" key="1">
    <citation type="journal article" date="2014" name="Int. J. Syst. Evol. Microbiol.">
        <title>Complete genome sequence of Corynebacterium casei LMG S-19264T (=DSM 44701T), isolated from a smear-ripened cheese.</title>
        <authorList>
            <consortium name="US DOE Joint Genome Institute (JGI-PGF)"/>
            <person name="Walter F."/>
            <person name="Albersmeier A."/>
            <person name="Kalinowski J."/>
            <person name="Ruckert C."/>
        </authorList>
    </citation>
    <scope>NUCLEOTIDE SEQUENCE</scope>
    <source>
        <strain evidence="5">CGMCC 1.15095</strain>
    </source>
</reference>
<evidence type="ECO:0000259" key="4">
    <source>
        <dbReference type="Pfam" id="PF13193"/>
    </source>
</evidence>
<dbReference type="PROSITE" id="PS00455">
    <property type="entry name" value="AMP_BINDING"/>
    <property type="match status" value="1"/>
</dbReference>
<feature type="region of interest" description="Disordered" evidence="2">
    <location>
        <begin position="304"/>
        <end position="326"/>
    </location>
</feature>
<dbReference type="NCBIfam" id="NF005702">
    <property type="entry name" value="PRK07514.1"/>
    <property type="match status" value="1"/>
</dbReference>
<feature type="domain" description="AMP-binding enzyme C-terminal" evidence="4">
    <location>
        <begin position="412"/>
        <end position="487"/>
    </location>
</feature>
<dbReference type="EMBL" id="BMHK01000026">
    <property type="protein sequence ID" value="GGC10162.1"/>
    <property type="molecule type" value="Genomic_DNA"/>
</dbReference>
<dbReference type="CDD" id="cd05941">
    <property type="entry name" value="MCS"/>
    <property type="match status" value="1"/>
</dbReference>
<comment type="similarity">
    <text evidence="1">Belongs to the ATP-dependent AMP-binding enzyme family.</text>
</comment>
<dbReference type="Pfam" id="PF00501">
    <property type="entry name" value="AMP-binding"/>
    <property type="match status" value="1"/>
</dbReference>
<dbReference type="PANTHER" id="PTHR43201">
    <property type="entry name" value="ACYL-COA SYNTHETASE"/>
    <property type="match status" value="1"/>
</dbReference>
<evidence type="ECO:0000259" key="3">
    <source>
        <dbReference type="Pfam" id="PF00501"/>
    </source>
</evidence>
<evidence type="ECO:0000256" key="2">
    <source>
        <dbReference type="SAM" id="MobiDB-lite"/>
    </source>
</evidence>
<comment type="caution">
    <text evidence="5">The sequence shown here is derived from an EMBL/GenBank/DDBJ whole genome shotgun (WGS) entry which is preliminary data.</text>
</comment>
<proteinExistence type="inferred from homology"/>
<accession>A0A916TVL7</accession>
<dbReference type="InterPro" id="IPR000873">
    <property type="entry name" value="AMP-dep_synth/lig_dom"/>
</dbReference>
<dbReference type="InterPro" id="IPR020845">
    <property type="entry name" value="AMP-binding_CS"/>
</dbReference>
<dbReference type="Pfam" id="PF13193">
    <property type="entry name" value="AMP-binding_C"/>
    <property type="match status" value="1"/>
</dbReference>
<dbReference type="GO" id="GO:0006631">
    <property type="term" value="P:fatty acid metabolic process"/>
    <property type="evidence" value="ECO:0007669"/>
    <property type="project" value="TreeGrafter"/>
</dbReference>
<protein>
    <submittedName>
        <fullName evidence="5">Malonyl-CoA synthetase</fullName>
    </submittedName>
</protein>
<dbReference type="AlphaFoldDB" id="A0A916TVL7"/>
<dbReference type="Gene3D" id="3.40.50.12780">
    <property type="entry name" value="N-terminal domain of ligase-like"/>
    <property type="match status" value="1"/>
</dbReference>
<dbReference type="GO" id="GO:0031956">
    <property type="term" value="F:medium-chain fatty acid-CoA ligase activity"/>
    <property type="evidence" value="ECO:0007669"/>
    <property type="project" value="TreeGrafter"/>
</dbReference>
<reference evidence="5" key="2">
    <citation type="submission" date="2020-09" db="EMBL/GenBank/DDBJ databases">
        <authorList>
            <person name="Sun Q."/>
            <person name="Zhou Y."/>
        </authorList>
    </citation>
    <scope>NUCLEOTIDE SEQUENCE</scope>
    <source>
        <strain evidence="5">CGMCC 1.15095</strain>
    </source>
</reference>
<evidence type="ECO:0000256" key="1">
    <source>
        <dbReference type="ARBA" id="ARBA00006432"/>
    </source>
</evidence>
<gene>
    <name evidence="5" type="ORF">GCM10011494_31040</name>
</gene>
<evidence type="ECO:0000313" key="6">
    <source>
        <dbReference type="Proteomes" id="UP000608154"/>
    </source>
</evidence>
<dbReference type="InterPro" id="IPR025110">
    <property type="entry name" value="AMP-bd_C"/>
</dbReference>
<dbReference type="PANTHER" id="PTHR43201:SF8">
    <property type="entry name" value="ACYL-COA SYNTHETASE FAMILY MEMBER 3"/>
    <property type="match status" value="1"/>
</dbReference>
<evidence type="ECO:0000313" key="5">
    <source>
        <dbReference type="EMBL" id="GGC10162.1"/>
    </source>
</evidence>
<organism evidence="5 6">
    <name type="scientific">Novosphingobium endophyticum</name>
    <dbReference type="NCBI Taxonomy" id="1955250"/>
    <lineage>
        <taxon>Bacteria</taxon>
        <taxon>Pseudomonadati</taxon>
        <taxon>Pseudomonadota</taxon>
        <taxon>Alphaproteobacteria</taxon>
        <taxon>Sphingomonadales</taxon>
        <taxon>Sphingomonadaceae</taxon>
        <taxon>Novosphingobium</taxon>
    </lineage>
</organism>
<dbReference type="InterPro" id="IPR045851">
    <property type="entry name" value="AMP-bd_C_sf"/>
</dbReference>
<keyword evidence="6" id="KW-1185">Reference proteome</keyword>
<dbReference type="RefSeq" id="WP_188772476.1">
    <property type="nucleotide sequence ID" value="NZ_BMHK01000026.1"/>
</dbReference>
<dbReference type="InterPro" id="IPR042099">
    <property type="entry name" value="ANL_N_sf"/>
</dbReference>